<gene>
    <name evidence="3" type="ORF">Ctob_000703</name>
</gene>
<comment type="caution">
    <text evidence="3">The sequence shown here is derived from an EMBL/GenBank/DDBJ whole genome shotgun (WGS) entry which is preliminary data.</text>
</comment>
<feature type="region of interest" description="Disordered" evidence="2">
    <location>
        <begin position="741"/>
        <end position="767"/>
    </location>
</feature>
<name>A0A0M0J6A8_9EUKA</name>
<dbReference type="EMBL" id="JWZX01003306">
    <property type="protein sequence ID" value="KOO22149.1"/>
    <property type="molecule type" value="Genomic_DNA"/>
</dbReference>
<feature type="compositionally biased region" description="Basic and acidic residues" evidence="2">
    <location>
        <begin position="693"/>
        <end position="707"/>
    </location>
</feature>
<feature type="region of interest" description="Disordered" evidence="2">
    <location>
        <begin position="67"/>
        <end position="86"/>
    </location>
</feature>
<dbReference type="AlphaFoldDB" id="A0A0M0J6A8"/>
<evidence type="ECO:0000313" key="3">
    <source>
        <dbReference type="EMBL" id="KOO22149.1"/>
    </source>
</evidence>
<organism evidence="3 4">
    <name type="scientific">Chrysochromulina tobinii</name>
    <dbReference type="NCBI Taxonomy" id="1460289"/>
    <lineage>
        <taxon>Eukaryota</taxon>
        <taxon>Haptista</taxon>
        <taxon>Haptophyta</taxon>
        <taxon>Prymnesiophyceae</taxon>
        <taxon>Prymnesiales</taxon>
        <taxon>Chrysochromulinaceae</taxon>
        <taxon>Chrysochromulina</taxon>
    </lineage>
</organism>
<feature type="region of interest" description="Disordered" evidence="2">
    <location>
        <begin position="674"/>
        <end position="711"/>
    </location>
</feature>
<feature type="region of interest" description="Disordered" evidence="2">
    <location>
        <begin position="576"/>
        <end position="636"/>
    </location>
</feature>
<sequence>MNVRQTGNRSRWPLHMRALGGAAHEVFHTEGEAVLYEGSRMLHSRTSPLEDDYYAAAFIGQSSTVPVLPPASGRTGSSRSGSHAALAPGETLEKLVTENEHLRQQLHSEKQKFQTMYVKDLFKSPARRRLEPMKQLIVDQSETSSLLATEKLVKQQVTELVEERAKVEAIVHERRLLDMTAAEVRLQQLEEQLAMAEGDAADANDREETYLMMEGRLQDLVTEDQQRLNTIQRVIDESKLRLSQWMNVSREGEAELGEAEAALAVLRHTLHEERASQNKMMEERRAMVGDMVKYSQERSERQKHHQDKLLASRGDLDAEGEKNLRVAAGTMDALRAINESGAKATFSFEDKCRRAFLKIEGITGAKDLQEVLFIVLSKSELASQLQKRIAGIEQRRTELEEQKLSFEEERTKEQFGGENVSELKDQIGEVRQRLAGQEQRQRELSGSLASTTAMLQTSRLTWETLHKLLEPGIEVDDPRRRRRQPEGSGAQNAAIDRLLADAEARSTQQTPQQGVHRATPKDSSGAEGDVDLSLLPKELADLPTMVEEIGQRGARLLEMIAQIEASARAAKARRRAAAAAGEPDDEPNVVSPGGSSIFSLAKQQRSPTGGSKGFGADSAGEPSAAPLTGKSAKGGKVERVFSKQEAILKEALPSNNIRVMPFELAELLLQAREETPVTDEATGKRASAAAKAAAEKETKDKDKEPPVKRTSFQMAAIDDESELISREDMKAAAERLARKAARASLRGEKTVAAAPTAAAPSKGKGRS</sequence>
<evidence type="ECO:0000256" key="2">
    <source>
        <dbReference type="SAM" id="MobiDB-lite"/>
    </source>
</evidence>
<keyword evidence="1" id="KW-0175">Coiled coil</keyword>
<accession>A0A0M0J6A8</accession>
<feature type="compositionally biased region" description="Low complexity" evidence="2">
    <location>
        <begin position="72"/>
        <end position="82"/>
    </location>
</feature>
<dbReference type="Proteomes" id="UP000037460">
    <property type="component" value="Unassembled WGS sequence"/>
</dbReference>
<evidence type="ECO:0000256" key="1">
    <source>
        <dbReference type="SAM" id="Coils"/>
    </source>
</evidence>
<proteinExistence type="predicted"/>
<feature type="region of interest" description="Disordered" evidence="2">
    <location>
        <begin position="504"/>
        <end position="530"/>
    </location>
</feature>
<evidence type="ECO:0000313" key="4">
    <source>
        <dbReference type="Proteomes" id="UP000037460"/>
    </source>
</evidence>
<feature type="coiled-coil region" evidence="1">
    <location>
        <begin position="382"/>
        <end position="440"/>
    </location>
</feature>
<protein>
    <submittedName>
        <fullName evidence="3">Uncharacterized protein</fullName>
    </submittedName>
</protein>
<feature type="coiled-coil region" evidence="1">
    <location>
        <begin position="179"/>
        <end position="206"/>
    </location>
</feature>
<feature type="compositionally biased region" description="Polar residues" evidence="2">
    <location>
        <begin position="593"/>
        <end position="609"/>
    </location>
</feature>
<reference evidence="4" key="1">
    <citation type="journal article" date="2015" name="PLoS Genet.">
        <title>Genome Sequence and Transcriptome Analyses of Chrysochromulina tobin: Metabolic Tools for Enhanced Algal Fitness in the Prominent Order Prymnesiales (Haptophyceae).</title>
        <authorList>
            <person name="Hovde B.T."/>
            <person name="Deodato C.R."/>
            <person name="Hunsperger H.M."/>
            <person name="Ryken S.A."/>
            <person name="Yost W."/>
            <person name="Jha R.K."/>
            <person name="Patterson J."/>
            <person name="Monnat R.J. Jr."/>
            <person name="Barlow S.B."/>
            <person name="Starkenburg S.R."/>
            <person name="Cattolico R.A."/>
        </authorList>
    </citation>
    <scope>NUCLEOTIDE SEQUENCE</scope>
    <source>
        <strain evidence="4">CCMP291</strain>
    </source>
</reference>
<keyword evidence="4" id="KW-1185">Reference proteome</keyword>